<evidence type="ECO:0000313" key="1">
    <source>
        <dbReference type="EMBL" id="KAH7933951.1"/>
    </source>
</evidence>
<sequence>MALYSVNIGNKARPPSCHWRTTQTPPEETRVGLQHRLGTNLAMGCWEDMMRAVREMGDPDELANSESLVLLKLEKPLPSDRAIPQQLTANASRSVLTTDQEGLAGCRSFLNKQCYSTVLFAGLPSLRSTKSFLAAAKDIVGKAQELIIVHNRQAQPLPVSHAKLWPGAHSDDNGRSTMA</sequence>
<evidence type="ECO:0000313" key="2">
    <source>
        <dbReference type="Proteomes" id="UP000821865"/>
    </source>
</evidence>
<protein>
    <submittedName>
        <fullName evidence="1">Uncharacterized protein</fullName>
    </submittedName>
</protein>
<reference evidence="1" key="1">
    <citation type="submission" date="2020-05" db="EMBL/GenBank/DDBJ databases">
        <title>Large-scale comparative analyses of tick genomes elucidate their genetic diversity and vector capacities.</title>
        <authorList>
            <person name="Jia N."/>
            <person name="Wang J."/>
            <person name="Shi W."/>
            <person name="Du L."/>
            <person name="Sun Y."/>
            <person name="Zhan W."/>
            <person name="Jiang J."/>
            <person name="Wang Q."/>
            <person name="Zhang B."/>
            <person name="Ji P."/>
            <person name="Sakyi L.B."/>
            <person name="Cui X."/>
            <person name="Yuan T."/>
            <person name="Jiang B."/>
            <person name="Yang W."/>
            <person name="Lam T.T.-Y."/>
            <person name="Chang Q."/>
            <person name="Ding S."/>
            <person name="Wang X."/>
            <person name="Zhu J."/>
            <person name="Ruan X."/>
            <person name="Zhao L."/>
            <person name="Wei J."/>
            <person name="Que T."/>
            <person name="Du C."/>
            <person name="Cheng J."/>
            <person name="Dai P."/>
            <person name="Han X."/>
            <person name="Huang E."/>
            <person name="Gao Y."/>
            <person name="Liu J."/>
            <person name="Shao H."/>
            <person name="Ye R."/>
            <person name="Li L."/>
            <person name="Wei W."/>
            <person name="Wang X."/>
            <person name="Wang C."/>
            <person name="Yang T."/>
            <person name="Huo Q."/>
            <person name="Li W."/>
            <person name="Guo W."/>
            <person name="Chen H."/>
            <person name="Zhou L."/>
            <person name="Ni X."/>
            <person name="Tian J."/>
            <person name="Zhou Y."/>
            <person name="Sheng Y."/>
            <person name="Liu T."/>
            <person name="Pan Y."/>
            <person name="Xia L."/>
            <person name="Li J."/>
            <person name="Zhao F."/>
            <person name="Cao W."/>
        </authorList>
    </citation>
    <scope>NUCLEOTIDE SEQUENCE</scope>
    <source>
        <strain evidence="1">Dsil-2018</strain>
    </source>
</reference>
<comment type="caution">
    <text evidence="1">The sequence shown here is derived from an EMBL/GenBank/DDBJ whole genome shotgun (WGS) entry which is preliminary data.</text>
</comment>
<accession>A0ACB8C578</accession>
<dbReference type="EMBL" id="CM023478">
    <property type="protein sequence ID" value="KAH7933951.1"/>
    <property type="molecule type" value="Genomic_DNA"/>
</dbReference>
<organism evidence="1 2">
    <name type="scientific">Dermacentor silvarum</name>
    <name type="common">Tick</name>
    <dbReference type="NCBI Taxonomy" id="543639"/>
    <lineage>
        <taxon>Eukaryota</taxon>
        <taxon>Metazoa</taxon>
        <taxon>Ecdysozoa</taxon>
        <taxon>Arthropoda</taxon>
        <taxon>Chelicerata</taxon>
        <taxon>Arachnida</taxon>
        <taxon>Acari</taxon>
        <taxon>Parasitiformes</taxon>
        <taxon>Ixodida</taxon>
        <taxon>Ixodoidea</taxon>
        <taxon>Ixodidae</taxon>
        <taxon>Rhipicephalinae</taxon>
        <taxon>Dermacentor</taxon>
    </lineage>
</organism>
<dbReference type="Proteomes" id="UP000821865">
    <property type="component" value="Chromosome 9"/>
</dbReference>
<proteinExistence type="predicted"/>
<name>A0ACB8C578_DERSI</name>
<keyword evidence="2" id="KW-1185">Reference proteome</keyword>
<gene>
    <name evidence="1" type="ORF">HPB49_019430</name>
</gene>